<dbReference type="HOGENOM" id="CLU_1957864_0_0_5"/>
<evidence type="ECO:0000313" key="3">
    <source>
        <dbReference type="Proteomes" id="UP000033220"/>
    </source>
</evidence>
<dbReference type="InterPro" id="IPR008283">
    <property type="entry name" value="Peptidase_M17_N"/>
</dbReference>
<dbReference type="InterPro" id="IPR043472">
    <property type="entry name" value="Macro_dom-like"/>
</dbReference>
<feature type="domain" description="Peptidase M17 leucyl aminopeptidase N-terminal" evidence="1">
    <location>
        <begin position="4"/>
        <end position="56"/>
    </location>
</feature>
<keyword evidence="2" id="KW-0645">Protease</keyword>
<name>H6SKB6_PARPM</name>
<protein>
    <submittedName>
        <fullName evidence="2">Leucyl aminopeptidase</fullName>
    </submittedName>
</protein>
<accession>H6SKB6</accession>
<dbReference type="Proteomes" id="UP000033220">
    <property type="component" value="Chromosome DSM 122"/>
</dbReference>
<proteinExistence type="predicted"/>
<keyword evidence="3" id="KW-1185">Reference proteome</keyword>
<organism evidence="2 3">
    <name type="scientific">Pararhodospirillum photometricum DSM 122</name>
    <dbReference type="NCBI Taxonomy" id="1150469"/>
    <lineage>
        <taxon>Bacteria</taxon>
        <taxon>Pseudomonadati</taxon>
        <taxon>Pseudomonadota</taxon>
        <taxon>Alphaproteobacteria</taxon>
        <taxon>Rhodospirillales</taxon>
        <taxon>Rhodospirillaceae</taxon>
        <taxon>Pararhodospirillum</taxon>
    </lineage>
</organism>
<evidence type="ECO:0000259" key="1">
    <source>
        <dbReference type="Pfam" id="PF02789"/>
    </source>
</evidence>
<dbReference type="STRING" id="1150469.RSPPHO_01805"/>
<dbReference type="AlphaFoldDB" id="H6SKB6"/>
<reference evidence="2 3" key="1">
    <citation type="submission" date="2012-02" db="EMBL/GenBank/DDBJ databases">
        <title>Shotgun genome sequence of Phaeospirillum photometricum DSM 122.</title>
        <authorList>
            <person name="Duquesne K."/>
            <person name="Sturgis J."/>
        </authorList>
    </citation>
    <scope>NUCLEOTIDE SEQUENCE [LARGE SCALE GENOMIC DNA]</scope>
    <source>
        <strain evidence="3">DSM122</strain>
    </source>
</reference>
<dbReference type="PATRIC" id="fig|1150469.3.peg.2030"/>
<dbReference type="eggNOG" id="COG0260">
    <property type="taxonomic scope" value="Bacteria"/>
</dbReference>
<dbReference type="Pfam" id="PF02789">
    <property type="entry name" value="Peptidase_M17_N"/>
    <property type="match status" value="1"/>
</dbReference>
<dbReference type="Gene3D" id="3.40.220.10">
    <property type="entry name" value="Leucine Aminopeptidase, subunit E, domain 1"/>
    <property type="match status" value="1"/>
</dbReference>
<dbReference type="KEGG" id="rpm:RSPPHO_01805"/>
<keyword evidence="2" id="KW-0378">Hydrolase</keyword>
<dbReference type="GO" id="GO:0006508">
    <property type="term" value="P:proteolysis"/>
    <property type="evidence" value="ECO:0007669"/>
    <property type="project" value="InterPro"/>
</dbReference>
<dbReference type="RefSeq" id="WP_014415066.1">
    <property type="nucleotide sequence ID" value="NC_017059.1"/>
</dbReference>
<dbReference type="GO" id="GO:0070006">
    <property type="term" value="F:metalloaminopeptidase activity"/>
    <property type="evidence" value="ECO:0007669"/>
    <property type="project" value="InterPro"/>
</dbReference>
<dbReference type="SUPFAM" id="SSF52949">
    <property type="entry name" value="Macro domain-like"/>
    <property type="match status" value="1"/>
</dbReference>
<sequence>MEAFGGSALAALAGEPEAQIAAEPALAPTVDPAQVAAHVALGARLRSYRFDKYRTKEKPEDKPRLTDVGIHALDPGAAQSAFAPLEALAQGVFLTRNLVSEPAKRHLPRVLCRGVPGPDRGGPDGRGA</sequence>
<dbReference type="EMBL" id="HE663493">
    <property type="protein sequence ID" value="CCG08431.1"/>
    <property type="molecule type" value="Genomic_DNA"/>
</dbReference>
<evidence type="ECO:0000313" key="2">
    <source>
        <dbReference type="EMBL" id="CCG08431.1"/>
    </source>
</evidence>
<keyword evidence="2" id="KW-0031">Aminopeptidase</keyword>
<gene>
    <name evidence="2" type="ORF">RSPPHO_01805</name>
</gene>